<dbReference type="Pfam" id="PF14534">
    <property type="entry name" value="DUF4440"/>
    <property type="match status" value="1"/>
</dbReference>
<dbReference type="Proteomes" id="UP000298438">
    <property type="component" value="Unassembled WGS sequence"/>
</dbReference>
<sequence length="143" mass="15699">MMGMAWAADAAPAKSNAELVKEVTEVEKAFAATMKARDFAAFVDFLADDTVFGGVRRQQVGKDAVATQWKNFYKEPAAPFSWEPDSVIVLPSGTLAKSSGPVYSPDGKLISRFNSIWRREPSGKWKIVFDEGSSICACEQQKK</sequence>
<evidence type="ECO:0000313" key="2">
    <source>
        <dbReference type="EMBL" id="TFW19082.1"/>
    </source>
</evidence>
<comment type="caution">
    <text evidence="2">The sequence shown here is derived from an EMBL/GenBank/DDBJ whole genome shotgun (WGS) entry which is preliminary data.</text>
</comment>
<accession>A0A4Y9SAQ2</accession>
<organism evidence="2 3">
    <name type="scientific">Zemynaea arenosa</name>
    <dbReference type="NCBI Taxonomy" id="2561931"/>
    <lineage>
        <taxon>Bacteria</taxon>
        <taxon>Pseudomonadati</taxon>
        <taxon>Pseudomonadota</taxon>
        <taxon>Betaproteobacteria</taxon>
        <taxon>Burkholderiales</taxon>
        <taxon>Oxalobacteraceae</taxon>
        <taxon>Telluria group</taxon>
        <taxon>Zemynaea</taxon>
    </lineage>
</organism>
<dbReference type="Gene3D" id="3.10.450.50">
    <property type="match status" value="1"/>
</dbReference>
<evidence type="ECO:0000259" key="1">
    <source>
        <dbReference type="Pfam" id="PF14534"/>
    </source>
</evidence>
<proteinExistence type="predicted"/>
<name>A0A4Y9SAQ2_9BURK</name>
<dbReference type="SUPFAM" id="SSF54427">
    <property type="entry name" value="NTF2-like"/>
    <property type="match status" value="1"/>
</dbReference>
<dbReference type="InterPro" id="IPR027843">
    <property type="entry name" value="DUF4440"/>
</dbReference>
<reference evidence="2 3" key="1">
    <citation type="submission" date="2019-03" db="EMBL/GenBank/DDBJ databases">
        <title>Draft Genome Sequence of Massilia arenosa sp. nov., a Novel Massilia Species Isolated from a Sandy-loam Maize Soil.</title>
        <authorList>
            <person name="Raths R."/>
            <person name="Peta V."/>
            <person name="Bucking H."/>
        </authorList>
    </citation>
    <scope>NUCLEOTIDE SEQUENCE [LARGE SCALE GENOMIC DNA]</scope>
    <source>
        <strain evidence="2 3">MC02</strain>
    </source>
</reference>
<keyword evidence="3" id="KW-1185">Reference proteome</keyword>
<evidence type="ECO:0000313" key="3">
    <source>
        <dbReference type="Proteomes" id="UP000298438"/>
    </source>
</evidence>
<dbReference type="AlphaFoldDB" id="A0A4Y9SAQ2"/>
<dbReference type="OrthoDB" id="6385935at2"/>
<protein>
    <submittedName>
        <fullName evidence="2">Nuclear transport factor 2 family protein</fullName>
    </submittedName>
</protein>
<gene>
    <name evidence="2" type="ORF">E4L96_12220</name>
</gene>
<feature type="domain" description="DUF4440" evidence="1">
    <location>
        <begin position="23"/>
        <end position="127"/>
    </location>
</feature>
<dbReference type="EMBL" id="SPVF01000153">
    <property type="protein sequence ID" value="TFW19082.1"/>
    <property type="molecule type" value="Genomic_DNA"/>
</dbReference>
<dbReference type="InterPro" id="IPR032710">
    <property type="entry name" value="NTF2-like_dom_sf"/>
</dbReference>